<proteinExistence type="predicted"/>
<protein>
    <submittedName>
        <fullName evidence="1">Uncharacterized protein</fullName>
    </submittedName>
</protein>
<accession>A0ABP9DJE5</accession>
<name>A0ABP9DJE5_9BACT</name>
<dbReference type="Proteomes" id="UP001500298">
    <property type="component" value="Unassembled WGS sequence"/>
</dbReference>
<gene>
    <name evidence="1" type="ORF">GCM10023331_26090</name>
</gene>
<organism evidence="1 2">
    <name type="scientific">Algivirga pacifica</name>
    <dbReference type="NCBI Taxonomy" id="1162670"/>
    <lineage>
        <taxon>Bacteria</taxon>
        <taxon>Pseudomonadati</taxon>
        <taxon>Bacteroidota</taxon>
        <taxon>Cytophagia</taxon>
        <taxon>Cytophagales</taxon>
        <taxon>Flammeovirgaceae</taxon>
        <taxon>Algivirga</taxon>
    </lineage>
</organism>
<evidence type="ECO:0000313" key="2">
    <source>
        <dbReference type="Proteomes" id="UP001500298"/>
    </source>
</evidence>
<dbReference type="EMBL" id="BAABJX010000038">
    <property type="protein sequence ID" value="GAA4839675.1"/>
    <property type="molecule type" value="Genomic_DNA"/>
</dbReference>
<sequence length="127" mass="14199">MSKETFLQVQKVSYAAGTPASTLYKELTLNSAYERCIGVCIYPILKGGIDVFRLGLADNNQDYINNIHYKALESVPEAGLEIGQRFHKVSFPAGGHRIKIRTEIPTQLATDLTYDFVFLLEREAKAS</sequence>
<reference evidence="2" key="1">
    <citation type="journal article" date="2019" name="Int. J. Syst. Evol. Microbiol.">
        <title>The Global Catalogue of Microorganisms (GCM) 10K type strain sequencing project: providing services to taxonomists for standard genome sequencing and annotation.</title>
        <authorList>
            <consortium name="The Broad Institute Genomics Platform"/>
            <consortium name="The Broad Institute Genome Sequencing Center for Infectious Disease"/>
            <person name="Wu L."/>
            <person name="Ma J."/>
        </authorList>
    </citation>
    <scope>NUCLEOTIDE SEQUENCE [LARGE SCALE GENOMIC DNA]</scope>
    <source>
        <strain evidence="2">JCM 18326</strain>
    </source>
</reference>
<dbReference type="RefSeq" id="WP_345372484.1">
    <property type="nucleotide sequence ID" value="NZ_BAABJX010000038.1"/>
</dbReference>
<keyword evidence="2" id="KW-1185">Reference proteome</keyword>
<evidence type="ECO:0000313" key="1">
    <source>
        <dbReference type="EMBL" id="GAA4839675.1"/>
    </source>
</evidence>
<comment type="caution">
    <text evidence="1">The sequence shown here is derived from an EMBL/GenBank/DDBJ whole genome shotgun (WGS) entry which is preliminary data.</text>
</comment>